<gene>
    <name evidence="2" type="ORF">KQI42_00715</name>
</gene>
<evidence type="ECO:0008006" key="4">
    <source>
        <dbReference type="Google" id="ProtNLM"/>
    </source>
</evidence>
<name>A0ABS6E0T0_9FIRM</name>
<accession>A0ABS6E0T0</accession>
<keyword evidence="3" id="KW-1185">Reference proteome</keyword>
<reference evidence="2 3" key="1">
    <citation type="submission" date="2021-06" db="EMBL/GenBank/DDBJ databases">
        <authorList>
            <person name="Sun Q."/>
            <person name="Li D."/>
        </authorList>
    </citation>
    <scope>NUCLEOTIDE SEQUENCE [LARGE SCALE GENOMIC DNA]</scope>
    <source>
        <strain evidence="2 3">MSJ-40</strain>
    </source>
</reference>
<feature type="transmembrane region" description="Helical" evidence="1">
    <location>
        <begin position="7"/>
        <end position="27"/>
    </location>
</feature>
<evidence type="ECO:0000313" key="3">
    <source>
        <dbReference type="Proteomes" id="UP000749471"/>
    </source>
</evidence>
<organism evidence="2 3">
    <name type="scientific">Tissierella simiarum</name>
    <dbReference type="NCBI Taxonomy" id="2841534"/>
    <lineage>
        <taxon>Bacteria</taxon>
        <taxon>Bacillati</taxon>
        <taxon>Bacillota</taxon>
        <taxon>Tissierellia</taxon>
        <taxon>Tissierellales</taxon>
        <taxon>Tissierellaceae</taxon>
        <taxon>Tissierella</taxon>
    </lineage>
</organism>
<evidence type="ECO:0000313" key="2">
    <source>
        <dbReference type="EMBL" id="MBU5436505.1"/>
    </source>
</evidence>
<comment type="caution">
    <text evidence="2">The sequence shown here is derived from an EMBL/GenBank/DDBJ whole genome shotgun (WGS) entry which is preliminary data.</text>
</comment>
<keyword evidence="1" id="KW-0812">Transmembrane</keyword>
<dbReference type="RefSeq" id="WP_216515767.1">
    <property type="nucleotide sequence ID" value="NZ_JAHLPM010000001.1"/>
</dbReference>
<keyword evidence="1" id="KW-0472">Membrane</keyword>
<feature type="transmembrane region" description="Helical" evidence="1">
    <location>
        <begin position="68"/>
        <end position="89"/>
    </location>
</feature>
<feature type="transmembrane region" description="Helical" evidence="1">
    <location>
        <begin position="39"/>
        <end position="56"/>
    </location>
</feature>
<proteinExistence type="predicted"/>
<dbReference type="Proteomes" id="UP000749471">
    <property type="component" value="Unassembled WGS sequence"/>
</dbReference>
<protein>
    <recommendedName>
        <fullName evidence="4">DUF5668 domain-containing protein</fullName>
    </recommendedName>
</protein>
<sequence>MKKRRVGTTSMAIVLIVFGVIIFIAQIKRISAVNLAIKFWPMILFLLGGEILWYSYRYKEEDINIRYDIFSIFIILVIVFMNLGIYGLIETGLMNKVNKMVLSENYTFSIPYNETQVDDTIEKIVINQPNYYNLTIRTEENNKLLYSGHVDIAADSEEKAKELLDKEHIIAKKSGNTLYVSFMERPSYNRENYIRPYDTTLIIPRNKKVEITGGNDLQLVLDDIKNDWIIDSINRVKIRLDENIDAKINAFVQYQEMLKGNVKWSSIEEGTEEQPKVKGELIYKNGNKNISILNCDEVFIDELK</sequence>
<keyword evidence="1" id="KW-1133">Transmembrane helix</keyword>
<dbReference type="EMBL" id="JAHLPM010000001">
    <property type="protein sequence ID" value="MBU5436505.1"/>
    <property type="molecule type" value="Genomic_DNA"/>
</dbReference>
<evidence type="ECO:0000256" key="1">
    <source>
        <dbReference type="SAM" id="Phobius"/>
    </source>
</evidence>